<protein>
    <submittedName>
        <fullName evidence="2">RING-type domain-containing protein</fullName>
    </submittedName>
</protein>
<reference evidence="2" key="1">
    <citation type="submission" date="2016-11" db="UniProtKB">
        <authorList>
            <consortium name="WormBaseParasite"/>
        </authorList>
    </citation>
    <scope>IDENTIFICATION</scope>
</reference>
<name>A0A1I8GZN9_9PLAT</name>
<accession>A0A1I8GZN9</accession>
<keyword evidence="1" id="KW-1185">Reference proteome</keyword>
<organism evidence="1 2">
    <name type="scientific">Macrostomum lignano</name>
    <dbReference type="NCBI Taxonomy" id="282301"/>
    <lineage>
        <taxon>Eukaryota</taxon>
        <taxon>Metazoa</taxon>
        <taxon>Spiralia</taxon>
        <taxon>Lophotrochozoa</taxon>
        <taxon>Platyhelminthes</taxon>
        <taxon>Rhabditophora</taxon>
        <taxon>Macrostomorpha</taxon>
        <taxon>Macrostomida</taxon>
        <taxon>Macrostomidae</taxon>
        <taxon>Macrostomum</taxon>
    </lineage>
</organism>
<dbReference type="WBParaSite" id="maker-uti_cns_0003766-snap-gene-0.12-mRNA-1">
    <property type="protein sequence ID" value="maker-uti_cns_0003766-snap-gene-0.12-mRNA-1"/>
    <property type="gene ID" value="maker-uti_cns_0003766-snap-gene-0.12"/>
</dbReference>
<evidence type="ECO:0000313" key="2">
    <source>
        <dbReference type="WBParaSite" id="maker-uti_cns_0003766-snap-gene-0.12-mRNA-1"/>
    </source>
</evidence>
<proteinExistence type="predicted"/>
<dbReference type="AlphaFoldDB" id="A0A1I8GZN9"/>
<sequence length="511" mass="53829">MAEGSDQGGAFPLREGQSQQNTPSSSTNSLPRSAQDLHGIELETSDSSLGAGSSQQRPASLPELTEPHRELLFASQPSPDCAASDDASSEDQAEASESPTSENGSEVSAVTESSVASVATDAYDQESSSELVQDNVLGRVTGAAATASVCRHESAPARYNLFQRKQDSTAAGTGQAAPTPVVRSPSPPMGSGVQTDAMEGTTAAIGTDVNNDAAATSLPKGDDNDEEAAANEDNAAAAIPEAQQAAAANENAELLAAATAVFAKPGQSGEKTTGHEHAANLCARSPEVTANFVTGIELRGQLPLLQRPDASLRNGHSEGSIDTSRKTQEKQRRCTLGRHSSSPAQNSQDKKRLQQLHQQQQKPAAEQRDGLTLDAQPLPPAPEVDEAEDVQQQQQTEQEQAHTSEGSNQQAPELPQLQPAPVETPSTPATEYAAATSDPPPPAIPRSDSRSGSVQFLFISEQENQPRAEDRWDSIRNANRGRRRLRHGLLAPLCYLCQSCTCTGSRRPAAD</sequence>
<dbReference type="Proteomes" id="UP000095280">
    <property type="component" value="Unplaced"/>
</dbReference>
<evidence type="ECO:0000313" key="1">
    <source>
        <dbReference type="Proteomes" id="UP000095280"/>
    </source>
</evidence>